<feature type="region of interest" description="Disordered" evidence="1">
    <location>
        <begin position="612"/>
        <end position="651"/>
    </location>
</feature>
<protein>
    <recommendedName>
        <fullName evidence="2">Integrase zinc-binding domain-containing protein</fullName>
    </recommendedName>
</protein>
<dbReference type="AlphaFoldDB" id="A0A0C3LPA5"/>
<dbReference type="HOGENOM" id="CLU_282722_0_0_1"/>
<reference evidence="4" key="2">
    <citation type="submission" date="2015-01" db="EMBL/GenBank/DDBJ databases">
        <title>Evolutionary Origins and Diversification of the Mycorrhizal Mutualists.</title>
        <authorList>
            <consortium name="DOE Joint Genome Institute"/>
            <consortium name="Mycorrhizal Genomics Consortium"/>
            <person name="Kohler A."/>
            <person name="Kuo A."/>
            <person name="Nagy L.G."/>
            <person name="Floudas D."/>
            <person name="Copeland A."/>
            <person name="Barry K.W."/>
            <person name="Cichocki N."/>
            <person name="Veneault-Fourrey C."/>
            <person name="LaButti K."/>
            <person name="Lindquist E.A."/>
            <person name="Lipzen A."/>
            <person name="Lundell T."/>
            <person name="Morin E."/>
            <person name="Murat C."/>
            <person name="Riley R."/>
            <person name="Ohm R."/>
            <person name="Sun H."/>
            <person name="Tunlid A."/>
            <person name="Henrissat B."/>
            <person name="Grigoriev I.V."/>
            <person name="Hibbett D.S."/>
            <person name="Martin F."/>
        </authorList>
    </citation>
    <scope>NUCLEOTIDE SEQUENCE [LARGE SCALE GENOMIC DNA]</scope>
    <source>
        <strain evidence="4">MUT 4182</strain>
    </source>
</reference>
<reference evidence="3 4" key="1">
    <citation type="submission" date="2014-04" db="EMBL/GenBank/DDBJ databases">
        <authorList>
            <consortium name="DOE Joint Genome Institute"/>
            <person name="Kuo A."/>
            <person name="Girlanda M."/>
            <person name="Perotto S."/>
            <person name="Kohler A."/>
            <person name="Nagy L.G."/>
            <person name="Floudas D."/>
            <person name="Copeland A."/>
            <person name="Barry K.W."/>
            <person name="Cichocki N."/>
            <person name="Veneault-Fourrey C."/>
            <person name="LaButti K."/>
            <person name="Lindquist E.A."/>
            <person name="Lipzen A."/>
            <person name="Lundell T."/>
            <person name="Morin E."/>
            <person name="Murat C."/>
            <person name="Sun H."/>
            <person name="Tunlid A."/>
            <person name="Henrissat B."/>
            <person name="Grigoriev I.V."/>
            <person name="Hibbett D.S."/>
            <person name="Martin F."/>
            <person name="Nordberg H.P."/>
            <person name="Cantor M.N."/>
            <person name="Hua S.X."/>
        </authorList>
    </citation>
    <scope>NUCLEOTIDE SEQUENCE [LARGE SCALE GENOMIC DNA]</scope>
    <source>
        <strain evidence="3 4">MUT 4182</strain>
    </source>
</reference>
<dbReference type="InterPro" id="IPR041588">
    <property type="entry name" value="Integrase_H2C2"/>
</dbReference>
<evidence type="ECO:0000313" key="3">
    <source>
        <dbReference type="EMBL" id="KIO23252.1"/>
    </source>
</evidence>
<evidence type="ECO:0000259" key="2">
    <source>
        <dbReference type="Pfam" id="PF17921"/>
    </source>
</evidence>
<feature type="region of interest" description="Disordered" evidence="1">
    <location>
        <begin position="686"/>
        <end position="721"/>
    </location>
</feature>
<dbReference type="EMBL" id="KN823089">
    <property type="protein sequence ID" value="KIO23252.1"/>
    <property type="molecule type" value="Genomic_DNA"/>
</dbReference>
<proteinExistence type="predicted"/>
<organism evidence="3 4">
    <name type="scientific">Tulasnella calospora MUT 4182</name>
    <dbReference type="NCBI Taxonomy" id="1051891"/>
    <lineage>
        <taxon>Eukaryota</taxon>
        <taxon>Fungi</taxon>
        <taxon>Dikarya</taxon>
        <taxon>Basidiomycota</taxon>
        <taxon>Agaricomycotina</taxon>
        <taxon>Agaricomycetes</taxon>
        <taxon>Cantharellales</taxon>
        <taxon>Tulasnellaceae</taxon>
        <taxon>Tulasnella</taxon>
    </lineage>
</organism>
<dbReference type="Proteomes" id="UP000054248">
    <property type="component" value="Unassembled WGS sequence"/>
</dbReference>
<accession>A0A0C3LPA5</accession>
<feature type="compositionally biased region" description="Polar residues" evidence="1">
    <location>
        <begin position="1018"/>
        <end position="1029"/>
    </location>
</feature>
<feature type="domain" description="Integrase zinc-binding" evidence="2">
    <location>
        <begin position="530"/>
        <end position="581"/>
    </location>
</feature>
<dbReference type="Gene3D" id="1.10.340.70">
    <property type="match status" value="1"/>
</dbReference>
<evidence type="ECO:0000313" key="4">
    <source>
        <dbReference type="Proteomes" id="UP000054248"/>
    </source>
</evidence>
<keyword evidence="4" id="KW-1185">Reference proteome</keyword>
<dbReference type="Pfam" id="PF17921">
    <property type="entry name" value="Integrase_H2C2"/>
    <property type="match status" value="1"/>
</dbReference>
<sequence length="1104" mass="119011">MTPIHSLPPELLHQIFHWATYEHALSANLPSWRNYDLTNSGIGEDPWPMLSIDMEGERTAKALSSTCARWTALATEFQLRNIAIHDVGRLKYYLRRVKEFLQTGREGGTKVPCPVRIMDLGVLKGDGGVWTEEDTEMVVSLISECQNLEFMVNSCYTEMETHAAGPSILQSLANSCSKLKRLHWKPKRIMQLLPHSWSSILASSSLATSLEVLEIMSLPLAAAEEPAPAPALQLELPSLHCLQISVDEDNVSLVSVIAEEWQLPSLQSLYLQFPLESNYIPEDPIIAPNVISLVSTHGQSVTTLAIDRVTALNVPLHILPPAPIQELVYDVYGLEHTGSVPFTALSTLVLLLDTHRGSPSTVDILCALEQLYRLQGYSLPNLKTVVALSWAFDELEEPHPIDVRLLDEDDRLWVEPWQQETPRLVNRHDNPEGTYALEPDENGSYQGFPSVEEFEEILENYLNGLSQRNQEKALITQEMYDCIHAVLMDPTNTTYGTPQFRFWVRKIFVLARFQSEYTVTHEDKPVAVKEQIYQILVHCHGECYHGGRDKTCAQIKGYYSWIPKELVAQFVKACPTCVLKRSNNPKKFVAMLKDISGSHQGTEEQYIDFITSPLRNRGGPSPRGSAGSSRSSDNAAAAAAPATASASKPNPRFFAHPARPLLSYLRPLSSNILSCNWPDPTCPMPPHLPSSPPVRSKKPNPRSATPLDRPPPSALSLLSFPTPGWASGGSSTPAAGGGAFHHHHLGVPGAVEMNRGLARSAAGDFGHPHASGAAAAAWAMHGLVAPHGYLPASAGMAPSTSAPPFHPSSSATAFHSSSFNPFHVAADPNAASLYAQSTATAQAQDQQEGLPQIKLEAAPSPALDTIGLPDPESPSPLPSHPLGSTVLGAGQPSLLSAVSVTGFDSHHHHHHMTAAGSVPSGATTEAFLTGAASSFHFDHLQAGLHHYRHVPSAPPTSAAAETFGALDLSGRPSMDDEFSGLDVLSYAAMGPTFAAAIDASAIHHHHQAGEERVHDGEVSTQPHTRSPSPFSEAALLGISTAAAAAAVVVVAPSVSRTSSTLSEDDGTESEDAAGELEIVGLGDVRATAKEVAEAVEQEFDDVFA</sequence>
<dbReference type="OrthoDB" id="3256525at2759"/>
<gene>
    <name evidence="3" type="ORF">M407DRAFT_27244</name>
</gene>
<feature type="compositionally biased region" description="Basic and acidic residues" evidence="1">
    <location>
        <begin position="1007"/>
        <end position="1017"/>
    </location>
</feature>
<feature type="compositionally biased region" description="Low complexity" evidence="1">
    <location>
        <begin position="612"/>
        <end position="647"/>
    </location>
</feature>
<name>A0A0C3LPA5_9AGAM</name>
<feature type="region of interest" description="Disordered" evidence="1">
    <location>
        <begin position="1003"/>
        <end position="1029"/>
    </location>
</feature>
<evidence type="ECO:0000256" key="1">
    <source>
        <dbReference type="SAM" id="MobiDB-lite"/>
    </source>
</evidence>
<feature type="region of interest" description="Disordered" evidence="1">
    <location>
        <begin position="861"/>
        <end position="888"/>
    </location>
</feature>